<protein>
    <submittedName>
        <fullName evidence="1">Uncharacterized protein</fullName>
    </submittedName>
</protein>
<reference evidence="1" key="3">
    <citation type="journal article" date="2017" name="Nature">
        <title>Genome sequence of the progenitor of the wheat D genome Aegilops tauschii.</title>
        <authorList>
            <person name="Luo M.C."/>
            <person name="Gu Y.Q."/>
            <person name="Puiu D."/>
            <person name="Wang H."/>
            <person name="Twardziok S.O."/>
            <person name="Deal K.R."/>
            <person name="Huo N."/>
            <person name="Zhu T."/>
            <person name="Wang L."/>
            <person name="Wang Y."/>
            <person name="McGuire P.E."/>
            <person name="Liu S."/>
            <person name="Long H."/>
            <person name="Ramasamy R.K."/>
            <person name="Rodriguez J.C."/>
            <person name="Van S.L."/>
            <person name="Yuan L."/>
            <person name="Wang Z."/>
            <person name="Xia Z."/>
            <person name="Xiao L."/>
            <person name="Anderson O.D."/>
            <person name="Ouyang S."/>
            <person name="Liang Y."/>
            <person name="Zimin A.V."/>
            <person name="Pertea G."/>
            <person name="Qi P."/>
            <person name="Bennetzen J.L."/>
            <person name="Dai X."/>
            <person name="Dawson M.W."/>
            <person name="Muller H.G."/>
            <person name="Kugler K."/>
            <person name="Rivarola-Duarte L."/>
            <person name="Spannagl M."/>
            <person name="Mayer K.F.X."/>
            <person name="Lu F.H."/>
            <person name="Bevan M.W."/>
            <person name="Leroy P."/>
            <person name="Li P."/>
            <person name="You F.M."/>
            <person name="Sun Q."/>
            <person name="Liu Z."/>
            <person name="Lyons E."/>
            <person name="Wicker T."/>
            <person name="Salzberg S.L."/>
            <person name="Devos K.M."/>
            <person name="Dvorak J."/>
        </authorList>
    </citation>
    <scope>NUCLEOTIDE SEQUENCE [LARGE SCALE GENOMIC DNA]</scope>
    <source>
        <strain evidence="1">cv. AL8/78</strain>
    </source>
</reference>
<reference evidence="2" key="2">
    <citation type="journal article" date="2017" name="Nat. Plants">
        <title>The Aegilops tauschii genome reveals multiple impacts of transposons.</title>
        <authorList>
            <person name="Zhao G."/>
            <person name="Zou C."/>
            <person name="Li K."/>
            <person name="Wang K."/>
            <person name="Li T."/>
            <person name="Gao L."/>
            <person name="Zhang X."/>
            <person name="Wang H."/>
            <person name="Yang Z."/>
            <person name="Liu X."/>
            <person name="Jiang W."/>
            <person name="Mao L."/>
            <person name="Kong X."/>
            <person name="Jiao Y."/>
            <person name="Jia J."/>
        </authorList>
    </citation>
    <scope>NUCLEOTIDE SEQUENCE [LARGE SCALE GENOMIC DNA]</scope>
    <source>
        <strain evidence="2">cv. AL8/78</strain>
    </source>
</reference>
<organism evidence="1 2">
    <name type="scientific">Aegilops tauschii subsp. strangulata</name>
    <name type="common">Goatgrass</name>
    <dbReference type="NCBI Taxonomy" id="200361"/>
    <lineage>
        <taxon>Eukaryota</taxon>
        <taxon>Viridiplantae</taxon>
        <taxon>Streptophyta</taxon>
        <taxon>Embryophyta</taxon>
        <taxon>Tracheophyta</taxon>
        <taxon>Spermatophyta</taxon>
        <taxon>Magnoliopsida</taxon>
        <taxon>Liliopsida</taxon>
        <taxon>Poales</taxon>
        <taxon>Poaceae</taxon>
        <taxon>BOP clade</taxon>
        <taxon>Pooideae</taxon>
        <taxon>Triticodae</taxon>
        <taxon>Triticeae</taxon>
        <taxon>Triticinae</taxon>
        <taxon>Aegilops</taxon>
    </lineage>
</organism>
<name>A0A453BYA1_AEGTS</name>
<accession>A0A453BYA1</accession>
<keyword evidence="2" id="KW-1185">Reference proteome</keyword>
<dbReference type="EnsemblPlants" id="AET2Gv20672100.2">
    <property type="protein sequence ID" value="AET2Gv20672100.2"/>
    <property type="gene ID" value="AET2Gv20672100"/>
</dbReference>
<proteinExistence type="predicted"/>
<evidence type="ECO:0000313" key="1">
    <source>
        <dbReference type="EnsemblPlants" id="AET2Gv20672100.2"/>
    </source>
</evidence>
<sequence length="87" mass="10563">CNLSLWPCIRERRKYKLYESTHTQCHIQNHNNDEHVISFNQELSFTFRPLIKLLRSLHEIKEHMRLAPTPTNHSFVRARNILNHILY</sequence>
<reference evidence="1" key="4">
    <citation type="submission" date="2019-03" db="UniProtKB">
        <authorList>
            <consortium name="EnsemblPlants"/>
        </authorList>
    </citation>
    <scope>IDENTIFICATION</scope>
</reference>
<reference evidence="2" key="1">
    <citation type="journal article" date="2014" name="Science">
        <title>Ancient hybridizations among the ancestral genomes of bread wheat.</title>
        <authorList>
            <consortium name="International Wheat Genome Sequencing Consortium,"/>
            <person name="Marcussen T."/>
            <person name="Sandve S.R."/>
            <person name="Heier L."/>
            <person name="Spannagl M."/>
            <person name="Pfeifer M."/>
            <person name="Jakobsen K.S."/>
            <person name="Wulff B.B."/>
            <person name="Steuernagel B."/>
            <person name="Mayer K.F."/>
            <person name="Olsen O.A."/>
        </authorList>
    </citation>
    <scope>NUCLEOTIDE SEQUENCE [LARGE SCALE GENOMIC DNA]</scope>
    <source>
        <strain evidence="2">cv. AL8/78</strain>
    </source>
</reference>
<dbReference type="Proteomes" id="UP000015105">
    <property type="component" value="Chromosome 2D"/>
</dbReference>
<dbReference type="AlphaFoldDB" id="A0A453BYA1"/>
<dbReference type="Gramene" id="AET2Gv20672100.2">
    <property type="protein sequence ID" value="AET2Gv20672100.2"/>
    <property type="gene ID" value="AET2Gv20672100"/>
</dbReference>
<reference evidence="1" key="5">
    <citation type="journal article" date="2021" name="G3 (Bethesda)">
        <title>Aegilops tauschii genome assembly Aet v5.0 features greater sequence contiguity and improved annotation.</title>
        <authorList>
            <person name="Wang L."/>
            <person name="Zhu T."/>
            <person name="Rodriguez J.C."/>
            <person name="Deal K.R."/>
            <person name="Dubcovsky J."/>
            <person name="McGuire P.E."/>
            <person name="Lux T."/>
            <person name="Spannagl M."/>
            <person name="Mayer K.F.X."/>
            <person name="Baldrich P."/>
            <person name="Meyers B.C."/>
            <person name="Huo N."/>
            <person name="Gu Y.Q."/>
            <person name="Zhou H."/>
            <person name="Devos K.M."/>
            <person name="Bennetzen J.L."/>
            <person name="Unver T."/>
            <person name="Budak H."/>
            <person name="Gulick P.J."/>
            <person name="Galiba G."/>
            <person name="Kalapos B."/>
            <person name="Nelson D.R."/>
            <person name="Li P."/>
            <person name="You F.M."/>
            <person name="Luo M.C."/>
            <person name="Dvorak J."/>
        </authorList>
    </citation>
    <scope>NUCLEOTIDE SEQUENCE [LARGE SCALE GENOMIC DNA]</scope>
    <source>
        <strain evidence="1">cv. AL8/78</strain>
    </source>
</reference>
<evidence type="ECO:0000313" key="2">
    <source>
        <dbReference type="Proteomes" id="UP000015105"/>
    </source>
</evidence>